<keyword evidence="6" id="KW-1015">Disulfide bond</keyword>
<name>A0A8C3WJR7_9CETA</name>
<dbReference type="PANTHER" id="PTHR10206:SF2">
    <property type="entry name" value="CATHELICIDIN ANTIMICROBIAL PEPTIDE"/>
    <property type="match status" value="1"/>
</dbReference>
<reference evidence="8" key="1">
    <citation type="submission" date="2025-08" db="UniProtKB">
        <authorList>
            <consortium name="Ensembl"/>
        </authorList>
    </citation>
    <scope>IDENTIFICATION</scope>
</reference>
<evidence type="ECO:0000256" key="6">
    <source>
        <dbReference type="ARBA" id="ARBA00023157"/>
    </source>
</evidence>
<evidence type="ECO:0000313" key="8">
    <source>
        <dbReference type="Ensembl" id="ENSCWAP00000017414.1"/>
    </source>
</evidence>
<sequence>METQRASLCLGRWSLWLLLLGLVVPPASAQALSYRQAVLRAVDRLNKQSSGANLYRLLELDQLPKAVSRLHGEGDCVSRMTQRPPELCDFKENGLVKQCVGTVTLDQVKRHVDITCNEAVVTSGPAFAHLSMGVGIHVCAP</sequence>
<dbReference type="GeneTree" id="ENSGT00390000000410"/>
<organism evidence="8 9">
    <name type="scientific">Catagonus wagneri</name>
    <name type="common">Chacoan peccary</name>
    <dbReference type="NCBI Taxonomy" id="51154"/>
    <lineage>
        <taxon>Eukaryota</taxon>
        <taxon>Metazoa</taxon>
        <taxon>Chordata</taxon>
        <taxon>Craniata</taxon>
        <taxon>Vertebrata</taxon>
        <taxon>Euteleostomi</taxon>
        <taxon>Mammalia</taxon>
        <taxon>Eutheria</taxon>
        <taxon>Laurasiatheria</taxon>
        <taxon>Artiodactyla</taxon>
        <taxon>Suina</taxon>
        <taxon>Tayassuidae</taxon>
        <taxon>Catagonus</taxon>
    </lineage>
</organism>
<proteinExistence type="inferred from homology"/>
<dbReference type="InterPro" id="IPR001894">
    <property type="entry name" value="Cathelicidin-like"/>
</dbReference>
<reference evidence="8" key="2">
    <citation type="submission" date="2025-09" db="UniProtKB">
        <authorList>
            <consortium name="Ensembl"/>
        </authorList>
    </citation>
    <scope>IDENTIFICATION</scope>
</reference>
<feature type="signal peptide" evidence="7">
    <location>
        <begin position="1"/>
        <end position="29"/>
    </location>
</feature>
<accession>A0A8C3WJR7</accession>
<keyword evidence="5" id="KW-0044">Antibiotic</keyword>
<evidence type="ECO:0000313" key="9">
    <source>
        <dbReference type="Proteomes" id="UP000694540"/>
    </source>
</evidence>
<keyword evidence="9" id="KW-1185">Reference proteome</keyword>
<dbReference type="FunFam" id="3.10.450.10:FF:000003">
    <property type="entry name" value="Cathelicidin antimicrobial peptide"/>
    <property type="match status" value="1"/>
</dbReference>
<dbReference type="InterPro" id="IPR046350">
    <property type="entry name" value="Cystatin_sf"/>
</dbReference>
<dbReference type="GO" id="GO:0050830">
    <property type="term" value="P:defense response to Gram-positive bacterium"/>
    <property type="evidence" value="ECO:0007669"/>
    <property type="project" value="TreeGrafter"/>
</dbReference>
<dbReference type="Pfam" id="PF00666">
    <property type="entry name" value="Cathelicidins"/>
    <property type="match status" value="1"/>
</dbReference>
<dbReference type="GO" id="GO:0045087">
    <property type="term" value="P:innate immune response"/>
    <property type="evidence" value="ECO:0007669"/>
    <property type="project" value="TreeGrafter"/>
</dbReference>
<comment type="similarity">
    <text evidence="2">Belongs to the cathelicidin family.</text>
</comment>
<evidence type="ECO:0000256" key="4">
    <source>
        <dbReference type="ARBA" id="ARBA00022529"/>
    </source>
</evidence>
<dbReference type="GO" id="GO:0050829">
    <property type="term" value="P:defense response to Gram-negative bacterium"/>
    <property type="evidence" value="ECO:0007669"/>
    <property type="project" value="TreeGrafter"/>
</dbReference>
<dbReference type="PANTHER" id="PTHR10206">
    <property type="entry name" value="CATHELICIDIN"/>
    <property type="match status" value="1"/>
</dbReference>
<evidence type="ECO:0000256" key="5">
    <source>
        <dbReference type="ARBA" id="ARBA00023022"/>
    </source>
</evidence>
<keyword evidence="7" id="KW-0732">Signal</keyword>
<keyword evidence="3" id="KW-0964">Secreted</keyword>
<dbReference type="SUPFAM" id="SSF54403">
    <property type="entry name" value="Cystatin/monellin"/>
    <property type="match status" value="1"/>
</dbReference>
<evidence type="ECO:0000256" key="1">
    <source>
        <dbReference type="ARBA" id="ARBA00004613"/>
    </source>
</evidence>
<evidence type="ECO:0000256" key="3">
    <source>
        <dbReference type="ARBA" id="ARBA00022525"/>
    </source>
</evidence>
<dbReference type="Ensembl" id="ENSCWAT00000018880.1">
    <property type="protein sequence ID" value="ENSCWAP00000017414.1"/>
    <property type="gene ID" value="ENSCWAG00000013301.1"/>
</dbReference>
<feature type="chain" id="PRO_5034925822" evidence="7">
    <location>
        <begin position="30"/>
        <end position="141"/>
    </location>
</feature>
<dbReference type="Proteomes" id="UP000694540">
    <property type="component" value="Unplaced"/>
</dbReference>
<dbReference type="GO" id="GO:0061844">
    <property type="term" value="P:antimicrobial humoral immune response mediated by antimicrobial peptide"/>
    <property type="evidence" value="ECO:0007669"/>
    <property type="project" value="TreeGrafter"/>
</dbReference>
<comment type="subcellular location">
    <subcellularLocation>
        <location evidence="1">Secreted</location>
    </subcellularLocation>
</comment>
<dbReference type="GO" id="GO:0005615">
    <property type="term" value="C:extracellular space"/>
    <property type="evidence" value="ECO:0007669"/>
    <property type="project" value="TreeGrafter"/>
</dbReference>
<keyword evidence="4" id="KW-0929">Antimicrobial</keyword>
<dbReference type="AlphaFoldDB" id="A0A8C3WJR7"/>
<protein>
    <submittedName>
        <fullName evidence="8">Uncharacterized protein</fullName>
    </submittedName>
</protein>
<dbReference type="Gene3D" id="3.10.450.10">
    <property type="match status" value="1"/>
</dbReference>
<evidence type="ECO:0000256" key="7">
    <source>
        <dbReference type="SAM" id="SignalP"/>
    </source>
</evidence>
<dbReference type="GO" id="GO:0001530">
    <property type="term" value="F:lipopolysaccharide binding"/>
    <property type="evidence" value="ECO:0007669"/>
    <property type="project" value="TreeGrafter"/>
</dbReference>
<evidence type="ECO:0000256" key="2">
    <source>
        <dbReference type="ARBA" id="ARBA00005320"/>
    </source>
</evidence>